<evidence type="ECO:0000313" key="3">
    <source>
        <dbReference type="Proteomes" id="UP001141806"/>
    </source>
</evidence>
<protein>
    <submittedName>
        <fullName evidence="2">Uncharacterized protein</fullName>
    </submittedName>
</protein>
<dbReference type="InterPro" id="IPR016024">
    <property type="entry name" value="ARM-type_fold"/>
</dbReference>
<dbReference type="AlphaFoldDB" id="A0A9Q0H0H8"/>
<accession>A0A9Q0H0H8</accession>
<dbReference type="Proteomes" id="UP001141806">
    <property type="component" value="Unassembled WGS sequence"/>
</dbReference>
<dbReference type="OrthoDB" id="2012683at2759"/>
<evidence type="ECO:0000313" key="2">
    <source>
        <dbReference type="EMBL" id="KAJ4957651.1"/>
    </source>
</evidence>
<sequence length="349" mass="39947">MADNEELQEEPLEERTLNLLDDFEIDQELSASKSNKKGRRKHSMKWMKTPMAIPEVMVELQDQELRETALRCLSSFLIEKRKEDPENYNRTGYLLYNSCGTMAILLQEVIMFYGMMNDGSLNVRSAKRLANVLTLFQSIAANPETRQKFVNSHVPNYLIPLILFETTLETFDIVRAMALSVIGILCQAREPKIIQWAINSDMVEVCQISIQIGNELSKVIAMHILEAILQDWSGVSYICSPTSDDLLKGLMETWGRLVAYLAEDQDFSPRLLFHIIRCAVLLCKHRRGFNIVMDNLPVQITDGSFQDMLEEFPVIRCLLDELSLIVGKIEKCFPISSLHDSLVSRMEAY</sequence>
<organism evidence="2 3">
    <name type="scientific">Protea cynaroides</name>
    <dbReference type="NCBI Taxonomy" id="273540"/>
    <lineage>
        <taxon>Eukaryota</taxon>
        <taxon>Viridiplantae</taxon>
        <taxon>Streptophyta</taxon>
        <taxon>Embryophyta</taxon>
        <taxon>Tracheophyta</taxon>
        <taxon>Spermatophyta</taxon>
        <taxon>Magnoliopsida</taxon>
        <taxon>Proteales</taxon>
        <taxon>Proteaceae</taxon>
        <taxon>Protea</taxon>
    </lineage>
</organism>
<comment type="similarity">
    <text evidence="1">Belongs to the CNOT9 family.</text>
</comment>
<gene>
    <name evidence="2" type="ORF">NE237_024762</name>
</gene>
<dbReference type="SUPFAM" id="SSF48371">
    <property type="entry name" value="ARM repeat"/>
    <property type="match status" value="1"/>
</dbReference>
<dbReference type="PANTHER" id="PTHR12262">
    <property type="entry name" value="CCR4-NOT TRANSCRIPTION COMPLEX SUBUNIT 9"/>
    <property type="match status" value="1"/>
</dbReference>
<comment type="caution">
    <text evidence="2">The sequence shown here is derived from an EMBL/GenBank/DDBJ whole genome shotgun (WGS) entry which is preliminary data.</text>
</comment>
<dbReference type="EMBL" id="JAMYWD010000010">
    <property type="protein sequence ID" value="KAJ4957651.1"/>
    <property type="molecule type" value="Genomic_DNA"/>
</dbReference>
<keyword evidence="3" id="KW-1185">Reference proteome</keyword>
<proteinExistence type="inferred from homology"/>
<reference evidence="2" key="1">
    <citation type="journal article" date="2023" name="Plant J.">
        <title>The genome of the king protea, Protea cynaroides.</title>
        <authorList>
            <person name="Chang J."/>
            <person name="Duong T.A."/>
            <person name="Schoeman C."/>
            <person name="Ma X."/>
            <person name="Roodt D."/>
            <person name="Barker N."/>
            <person name="Li Z."/>
            <person name="Van de Peer Y."/>
            <person name="Mizrachi E."/>
        </authorList>
    </citation>
    <scope>NUCLEOTIDE SEQUENCE</scope>
    <source>
        <tissue evidence="2">Young leaves</tissue>
    </source>
</reference>
<dbReference type="GO" id="GO:0006402">
    <property type="term" value="P:mRNA catabolic process"/>
    <property type="evidence" value="ECO:0007669"/>
    <property type="project" value="InterPro"/>
</dbReference>
<evidence type="ECO:0000256" key="1">
    <source>
        <dbReference type="ARBA" id="ARBA00006385"/>
    </source>
</evidence>
<dbReference type="InterPro" id="IPR007216">
    <property type="entry name" value="CNOT9"/>
</dbReference>
<dbReference type="InterPro" id="IPR011989">
    <property type="entry name" value="ARM-like"/>
</dbReference>
<dbReference type="GO" id="GO:0030014">
    <property type="term" value="C:CCR4-NOT complex"/>
    <property type="evidence" value="ECO:0007669"/>
    <property type="project" value="InterPro"/>
</dbReference>
<dbReference type="Pfam" id="PF04078">
    <property type="entry name" value="Rcd1"/>
    <property type="match status" value="1"/>
</dbReference>
<dbReference type="Gene3D" id="1.25.10.10">
    <property type="entry name" value="Leucine-rich Repeat Variant"/>
    <property type="match status" value="1"/>
</dbReference>
<name>A0A9Q0H0H8_9MAGN</name>